<dbReference type="EMBL" id="KZ451883">
    <property type="protein sequence ID" value="PKA67084.1"/>
    <property type="molecule type" value="Genomic_DNA"/>
</dbReference>
<dbReference type="Pfam" id="PF13912">
    <property type="entry name" value="zf-C2H2_6"/>
    <property type="match status" value="1"/>
</dbReference>
<feature type="compositionally biased region" description="Basic and acidic residues" evidence="2">
    <location>
        <begin position="9"/>
        <end position="20"/>
    </location>
</feature>
<protein>
    <submittedName>
        <fullName evidence="4">Zinc finger protein ZAT7</fullName>
    </submittedName>
</protein>
<evidence type="ECO:0000256" key="1">
    <source>
        <dbReference type="PROSITE-ProRule" id="PRU00042"/>
    </source>
</evidence>
<dbReference type="PROSITE" id="PS50157">
    <property type="entry name" value="ZINC_FINGER_C2H2_2"/>
    <property type="match status" value="1"/>
</dbReference>
<keyword evidence="1" id="KW-0863">Zinc-finger</keyword>
<dbReference type="Proteomes" id="UP000236161">
    <property type="component" value="Unassembled WGS sequence"/>
</dbReference>
<keyword evidence="5" id="KW-1185">Reference proteome</keyword>
<accession>A0A2I0BH43</accession>
<feature type="domain" description="C2H2-type" evidence="3">
    <location>
        <begin position="88"/>
        <end position="115"/>
    </location>
</feature>
<evidence type="ECO:0000313" key="5">
    <source>
        <dbReference type="Proteomes" id="UP000236161"/>
    </source>
</evidence>
<dbReference type="SMART" id="SM00355">
    <property type="entry name" value="ZnF_C2H2"/>
    <property type="match status" value="1"/>
</dbReference>
<dbReference type="GO" id="GO:0008270">
    <property type="term" value="F:zinc ion binding"/>
    <property type="evidence" value="ECO:0007669"/>
    <property type="project" value="UniProtKB-KW"/>
</dbReference>
<dbReference type="OrthoDB" id="786378at2759"/>
<feature type="compositionally biased region" description="Basic and acidic residues" evidence="2">
    <location>
        <begin position="143"/>
        <end position="164"/>
    </location>
</feature>
<gene>
    <name evidence="4" type="primary">ZAT7</name>
    <name evidence="4" type="ORF">AXF42_Ash004575</name>
</gene>
<organism evidence="4 5">
    <name type="scientific">Apostasia shenzhenica</name>
    <dbReference type="NCBI Taxonomy" id="1088818"/>
    <lineage>
        <taxon>Eukaryota</taxon>
        <taxon>Viridiplantae</taxon>
        <taxon>Streptophyta</taxon>
        <taxon>Embryophyta</taxon>
        <taxon>Tracheophyta</taxon>
        <taxon>Spermatophyta</taxon>
        <taxon>Magnoliopsida</taxon>
        <taxon>Liliopsida</taxon>
        <taxon>Asparagales</taxon>
        <taxon>Orchidaceae</taxon>
        <taxon>Apostasioideae</taxon>
        <taxon>Apostasia</taxon>
    </lineage>
</organism>
<evidence type="ECO:0000313" key="4">
    <source>
        <dbReference type="EMBL" id="PKA67084.1"/>
    </source>
</evidence>
<sequence length="183" mass="20123">MSQCNSPGEHSDLHQTDHMKPAPPPPSDSPAAADEPIIVRSSFQGFITMAISANNLSTIGDLVNHDWEAVRYFLRRQVRPGGDVCRVYKCDICGHEFPNAQAYGGHMSSHSKRKKNSGRDDNSSAAALSRKTTRTASVLPAAGEKRMRMAVGREEEPMGKKRVDGDDDDDEWIEFLNPDAAMP</sequence>
<dbReference type="AlphaFoldDB" id="A0A2I0BH43"/>
<keyword evidence="1" id="KW-0862">Zinc</keyword>
<name>A0A2I0BH43_9ASPA</name>
<dbReference type="PROSITE" id="PS00028">
    <property type="entry name" value="ZINC_FINGER_C2H2_1"/>
    <property type="match status" value="1"/>
</dbReference>
<evidence type="ECO:0000256" key="2">
    <source>
        <dbReference type="SAM" id="MobiDB-lite"/>
    </source>
</evidence>
<feature type="region of interest" description="Disordered" evidence="2">
    <location>
        <begin position="1"/>
        <end position="33"/>
    </location>
</feature>
<dbReference type="InterPro" id="IPR013087">
    <property type="entry name" value="Znf_C2H2_type"/>
</dbReference>
<evidence type="ECO:0000259" key="3">
    <source>
        <dbReference type="PROSITE" id="PS50157"/>
    </source>
</evidence>
<feature type="region of interest" description="Disordered" evidence="2">
    <location>
        <begin position="101"/>
        <end position="183"/>
    </location>
</feature>
<keyword evidence="1" id="KW-0479">Metal-binding</keyword>
<proteinExistence type="predicted"/>
<reference evidence="4 5" key="1">
    <citation type="journal article" date="2017" name="Nature">
        <title>The Apostasia genome and the evolution of orchids.</title>
        <authorList>
            <person name="Zhang G.Q."/>
            <person name="Liu K.W."/>
            <person name="Li Z."/>
            <person name="Lohaus R."/>
            <person name="Hsiao Y.Y."/>
            <person name="Niu S.C."/>
            <person name="Wang J.Y."/>
            <person name="Lin Y.C."/>
            <person name="Xu Q."/>
            <person name="Chen L.J."/>
            <person name="Yoshida K."/>
            <person name="Fujiwara S."/>
            <person name="Wang Z.W."/>
            <person name="Zhang Y.Q."/>
            <person name="Mitsuda N."/>
            <person name="Wang M."/>
            <person name="Liu G.H."/>
            <person name="Pecoraro L."/>
            <person name="Huang H.X."/>
            <person name="Xiao X.J."/>
            <person name="Lin M."/>
            <person name="Wu X.Y."/>
            <person name="Wu W.L."/>
            <person name="Chen Y.Y."/>
            <person name="Chang S.B."/>
            <person name="Sakamoto S."/>
            <person name="Ohme-Takagi M."/>
            <person name="Yagi M."/>
            <person name="Zeng S.J."/>
            <person name="Shen C.Y."/>
            <person name="Yeh C.M."/>
            <person name="Luo Y.B."/>
            <person name="Tsai W.C."/>
            <person name="Van de Peer Y."/>
            <person name="Liu Z.J."/>
        </authorList>
    </citation>
    <scope>NUCLEOTIDE SEQUENCE [LARGE SCALE GENOMIC DNA]</scope>
    <source>
        <strain evidence="5">cv. Shenzhen</strain>
        <tissue evidence="4">Stem</tissue>
    </source>
</reference>